<evidence type="ECO:0000313" key="9">
    <source>
        <dbReference type="EMBL" id="GAA1504141.1"/>
    </source>
</evidence>
<evidence type="ECO:0000256" key="5">
    <source>
        <dbReference type="ARBA" id="ARBA00022741"/>
    </source>
</evidence>
<dbReference type="EC" id="6.3.2.1" evidence="8"/>
<evidence type="ECO:0000256" key="6">
    <source>
        <dbReference type="ARBA" id="ARBA00022840"/>
    </source>
</evidence>
<dbReference type="Gene3D" id="3.30.1300.10">
    <property type="entry name" value="Pantoate-beta-alanine ligase, C-terminal domain"/>
    <property type="match status" value="1"/>
</dbReference>
<evidence type="ECO:0000256" key="4">
    <source>
        <dbReference type="ARBA" id="ARBA00022655"/>
    </source>
</evidence>
<evidence type="ECO:0000256" key="7">
    <source>
        <dbReference type="ARBA" id="ARBA00048258"/>
    </source>
</evidence>
<feature type="binding site" evidence="8">
    <location>
        <begin position="198"/>
        <end position="201"/>
    </location>
    <ligand>
        <name>ATP</name>
        <dbReference type="ChEBI" id="CHEBI:30616"/>
    </ligand>
</feature>
<comment type="caution">
    <text evidence="8">Lacks conserved residue(s) required for the propagation of feature annotation.</text>
</comment>
<feature type="binding site" evidence="8">
    <location>
        <position position="67"/>
    </location>
    <ligand>
        <name>(R)-pantoate</name>
        <dbReference type="ChEBI" id="CHEBI:15980"/>
    </ligand>
</feature>
<reference evidence="9 10" key="1">
    <citation type="journal article" date="2019" name="Int. J. Syst. Evol. Microbiol.">
        <title>The Global Catalogue of Microorganisms (GCM) 10K type strain sequencing project: providing services to taxonomists for standard genome sequencing and annotation.</title>
        <authorList>
            <consortium name="The Broad Institute Genomics Platform"/>
            <consortium name="The Broad Institute Genome Sequencing Center for Infectious Disease"/>
            <person name="Wu L."/>
            <person name="Ma J."/>
        </authorList>
    </citation>
    <scope>NUCLEOTIDE SEQUENCE [LARGE SCALE GENOMIC DNA]</scope>
    <source>
        <strain evidence="9 10">JCM 14942</strain>
    </source>
</reference>
<dbReference type="NCBIfam" id="TIGR00018">
    <property type="entry name" value="panC"/>
    <property type="match status" value="1"/>
</dbReference>
<dbReference type="PANTHER" id="PTHR21299:SF1">
    <property type="entry name" value="PANTOATE--BETA-ALANINE LIGASE"/>
    <property type="match status" value="1"/>
</dbReference>
<feature type="binding site" evidence="8">
    <location>
        <begin position="33"/>
        <end position="40"/>
    </location>
    <ligand>
        <name>ATP</name>
        <dbReference type="ChEBI" id="CHEBI:30616"/>
    </ligand>
</feature>
<dbReference type="SUPFAM" id="SSF52374">
    <property type="entry name" value="Nucleotidylyl transferase"/>
    <property type="match status" value="1"/>
</dbReference>
<gene>
    <name evidence="8 9" type="primary">panC</name>
    <name evidence="9" type="ORF">GCM10009788_04280</name>
</gene>
<dbReference type="Pfam" id="PF02569">
    <property type="entry name" value="Pantoate_ligase"/>
    <property type="match status" value="1"/>
</dbReference>
<comment type="catalytic activity">
    <reaction evidence="7 8">
        <text>(R)-pantoate + beta-alanine + ATP = (R)-pantothenate + AMP + diphosphate + H(+)</text>
        <dbReference type="Rhea" id="RHEA:10912"/>
        <dbReference type="ChEBI" id="CHEBI:15378"/>
        <dbReference type="ChEBI" id="CHEBI:15980"/>
        <dbReference type="ChEBI" id="CHEBI:29032"/>
        <dbReference type="ChEBI" id="CHEBI:30616"/>
        <dbReference type="ChEBI" id="CHEBI:33019"/>
        <dbReference type="ChEBI" id="CHEBI:57966"/>
        <dbReference type="ChEBI" id="CHEBI:456215"/>
        <dbReference type="EC" id="6.3.2.1"/>
    </reaction>
</comment>
<proteinExistence type="inferred from homology"/>
<comment type="miscellaneous">
    <text evidence="8">The reaction proceeds by a bi uni uni bi ping pong mechanism.</text>
</comment>
<comment type="caution">
    <text evidence="9">The sequence shown here is derived from an EMBL/GenBank/DDBJ whole genome shotgun (WGS) entry which is preliminary data.</text>
</comment>
<comment type="function">
    <text evidence="8">Catalyzes the condensation of pantoate with beta-alanine in an ATP-dependent reaction via a pantoyl-adenylate intermediate.</text>
</comment>
<dbReference type="Proteomes" id="UP001500842">
    <property type="component" value="Unassembled WGS sequence"/>
</dbReference>
<feature type="binding site" evidence="8">
    <location>
        <position position="167"/>
    </location>
    <ligand>
        <name>(R)-pantoate</name>
        <dbReference type="ChEBI" id="CHEBI:15980"/>
    </ligand>
</feature>
<dbReference type="InterPro" id="IPR003721">
    <property type="entry name" value="Pantoate_ligase"/>
</dbReference>
<protein>
    <recommendedName>
        <fullName evidence="8">Pantothenate synthetase</fullName>
        <shortName evidence="8">PS</shortName>
        <ecNumber evidence="8">6.3.2.1</ecNumber>
    </recommendedName>
    <alternativeName>
        <fullName evidence="8">Pantoate--beta-alanine ligase</fullName>
    </alternativeName>
    <alternativeName>
        <fullName evidence="8">Pantoate-activating enzyme</fullName>
    </alternativeName>
</protein>
<keyword evidence="10" id="KW-1185">Reference proteome</keyword>
<dbReference type="HAMAP" id="MF_00158">
    <property type="entry name" value="PanC"/>
    <property type="match status" value="1"/>
</dbReference>
<evidence type="ECO:0000256" key="3">
    <source>
        <dbReference type="ARBA" id="ARBA00022598"/>
    </source>
</evidence>
<evidence type="ECO:0000256" key="8">
    <source>
        <dbReference type="HAMAP-Rule" id="MF_00158"/>
    </source>
</evidence>
<dbReference type="Gene3D" id="3.40.50.620">
    <property type="entry name" value="HUPs"/>
    <property type="match status" value="1"/>
</dbReference>
<evidence type="ECO:0000313" key="10">
    <source>
        <dbReference type="Proteomes" id="UP001500842"/>
    </source>
</evidence>
<keyword evidence="5 8" id="KW-0547">Nucleotide-binding</keyword>
<keyword evidence="6 8" id="KW-0067">ATP-binding</keyword>
<name>A0ABN1ZTP3_9ACTN</name>
<evidence type="ECO:0000256" key="2">
    <source>
        <dbReference type="ARBA" id="ARBA00009256"/>
    </source>
</evidence>
<keyword evidence="4 8" id="KW-0566">Pantothenate biosynthesis</keyword>
<feature type="binding site" evidence="8">
    <location>
        <position position="67"/>
    </location>
    <ligand>
        <name>beta-alanine</name>
        <dbReference type="ChEBI" id="CHEBI:57966"/>
    </ligand>
</feature>
<dbReference type="PANTHER" id="PTHR21299">
    <property type="entry name" value="CYTIDYLATE KINASE/PANTOATE-BETA-ALANINE LIGASE"/>
    <property type="match status" value="1"/>
</dbReference>
<sequence>MTTLTLPAVARSRADLAGLLGARSGSVVLVPTMGALHEGHAMLMRIARERAGADGTVVVSVFVNPLQFGPGEDLDRYPRTFDADLELAATEGVDVVFAPVVGEMYPDGVPHEGVPSEAVTVQPGPLADLLEGASRPGHFRGVLTVVAKLFGLVRPDVAVFGEKDYQQLALIRRMVSDLCLGIDIVGAATDREPDGLARSSRNRYLDAEQRQQAVALSRALRAAQERASYGVPAARWAAMSVLKSAPGVELDYLALTTTGLGELPDYPEPGTEGRILVAARVGTTRLIDNLPLQF</sequence>
<keyword evidence="3 8" id="KW-0436">Ligase</keyword>
<keyword evidence="8" id="KW-0963">Cytoplasm</keyword>
<accession>A0ABN1ZTP3</accession>
<feature type="binding site" evidence="8">
    <location>
        <begin position="161"/>
        <end position="164"/>
    </location>
    <ligand>
        <name>ATP</name>
        <dbReference type="ChEBI" id="CHEBI:30616"/>
    </ligand>
</feature>
<dbReference type="GO" id="GO:0016874">
    <property type="term" value="F:ligase activity"/>
    <property type="evidence" value="ECO:0007669"/>
    <property type="project" value="UniProtKB-KW"/>
</dbReference>
<comment type="pathway">
    <text evidence="1 8">Cofactor biosynthesis; (R)-pantothenate biosynthesis; (R)-pantothenate from (R)-pantoate and beta-alanine: step 1/1.</text>
</comment>
<dbReference type="CDD" id="cd00560">
    <property type="entry name" value="PanC"/>
    <property type="match status" value="1"/>
</dbReference>
<comment type="subcellular location">
    <subcellularLocation>
        <location evidence="8">Cytoplasm</location>
    </subcellularLocation>
</comment>
<comment type="similarity">
    <text evidence="2 8">Belongs to the pantothenate synthetase family.</text>
</comment>
<dbReference type="InterPro" id="IPR014729">
    <property type="entry name" value="Rossmann-like_a/b/a_fold"/>
</dbReference>
<feature type="active site" description="Proton donor" evidence="8">
    <location>
        <position position="40"/>
    </location>
</feature>
<organism evidence="9 10">
    <name type="scientific">Nocardioides humi</name>
    <dbReference type="NCBI Taxonomy" id="449461"/>
    <lineage>
        <taxon>Bacteria</taxon>
        <taxon>Bacillati</taxon>
        <taxon>Actinomycetota</taxon>
        <taxon>Actinomycetes</taxon>
        <taxon>Propionibacteriales</taxon>
        <taxon>Nocardioidaceae</taxon>
        <taxon>Nocardioides</taxon>
    </lineage>
</organism>
<dbReference type="RefSeq" id="WP_141005883.1">
    <property type="nucleotide sequence ID" value="NZ_BAAAOR010000004.1"/>
</dbReference>
<dbReference type="EMBL" id="BAAAOR010000004">
    <property type="protein sequence ID" value="GAA1504141.1"/>
    <property type="molecule type" value="Genomic_DNA"/>
</dbReference>
<dbReference type="InterPro" id="IPR042176">
    <property type="entry name" value="Pantoate_ligase_C"/>
</dbReference>
<comment type="subunit">
    <text evidence="8">Homodimer.</text>
</comment>
<evidence type="ECO:0000256" key="1">
    <source>
        <dbReference type="ARBA" id="ARBA00004990"/>
    </source>
</evidence>